<feature type="region of interest" description="Disordered" evidence="1">
    <location>
        <begin position="57"/>
        <end position="83"/>
    </location>
</feature>
<protein>
    <recommendedName>
        <fullName evidence="2">2EXR domain-containing protein</fullName>
    </recommendedName>
</protein>
<reference evidence="3 4" key="1">
    <citation type="submission" date="2019-06" db="EMBL/GenBank/DDBJ databases">
        <title>Draft genome sequence of the filamentous fungus Phialemoniopsis curvata isolated from diesel fuel.</title>
        <authorList>
            <person name="Varaljay V.A."/>
            <person name="Lyon W.J."/>
            <person name="Crouch A.L."/>
            <person name="Drake C.E."/>
            <person name="Hollomon J.M."/>
            <person name="Nadeau L.J."/>
            <person name="Nunn H.S."/>
            <person name="Stevenson B.S."/>
            <person name="Bojanowski C.L."/>
            <person name="Crookes-Goodson W.J."/>
        </authorList>
    </citation>
    <scope>NUCLEOTIDE SEQUENCE [LARGE SCALE GENOMIC DNA]</scope>
    <source>
        <strain evidence="3 4">D216</strain>
    </source>
</reference>
<dbReference type="GeneID" id="41976245"/>
<evidence type="ECO:0000259" key="2">
    <source>
        <dbReference type="Pfam" id="PF20150"/>
    </source>
</evidence>
<dbReference type="Pfam" id="PF17119">
    <property type="entry name" value="MMU163"/>
    <property type="match status" value="2"/>
</dbReference>
<dbReference type="Pfam" id="PF20150">
    <property type="entry name" value="2EXR"/>
    <property type="match status" value="1"/>
</dbReference>
<dbReference type="RefSeq" id="XP_030991662.1">
    <property type="nucleotide sequence ID" value="XM_031143693.1"/>
</dbReference>
<evidence type="ECO:0000313" key="4">
    <source>
        <dbReference type="Proteomes" id="UP000319257"/>
    </source>
</evidence>
<gene>
    <name evidence="3" type="ORF">E0L32_008798</name>
</gene>
<accession>A0A507AYL4</accession>
<keyword evidence="4" id="KW-1185">Reference proteome</keyword>
<proteinExistence type="predicted"/>
<feature type="compositionally biased region" description="Polar residues" evidence="1">
    <location>
        <begin position="338"/>
        <end position="353"/>
    </location>
</feature>
<dbReference type="EMBL" id="SKBQ01000060">
    <property type="protein sequence ID" value="TPX09951.1"/>
    <property type="molecule type" value="Genomic_DNA"/>
</dbReference>
<dbReference type="InParanoid" id="A0A507AYL4"/>
<dbReference type="PANTHER" id="PTHR35910:SF6">
    <property type="entry name" value="2EXR DOMAIN-CONTAINING PROTEIN"/>
    <property type="match status" value="1"/>
</dbReference>
<dbReference type="InterPro" id="IPR031342">
    <property type="entry name" value="Mug163-like"/>
</dbReference>
<evidence type="ECO:0000313" key="3">
    <source>
        <dbReference type="EMBL" id="TPX09951.1"/>
    </source>
</evidence>
<dbReference type="OrthoDB" id="5329385at2759"/>
<sequence length="673" mass="74564">MSAPNRIVRSQSHVVSQSSLGRLRSIFTGKAPTQTGTALRPTKSLVTLQEANPRNLPDLWFSSTIPRPNGPPGPEGRKPQDDRNVKLGKTLRILQERLPTLLQSPLPQEILSPYISLHLFPSTHPHLPTVSGRVAYIAALWTSPIAWNRVPIVGNLKLEILSERMVKQPLHFSPKRQGAIGEQLVVRWRTIGKTKGWGLAPKDESKEFTGLFIFEFDNEGRVLSHTIEHVQEGGDWENGVGAKVVGLTDWLLGGMKGGRDGDNTPCPAFHGPGPRSINWVFPDAPEPDLPPVKVGSLKQRGFALEAISSALSFPRSWPVHISPSVHPLQGTTPPLLESLTSHTSPSSYQQRPRSVQPHPLKNASVLRYIFVRQTLSEGGASLLSQMDLLPPPRLGSDDEDDNNPDFWLEFQTASDGLHGPGSTNAPGAPTAFPRFPDLPPELRLRVWELLLQPRVVIAACLSTATEAAKREQLASRRRAAPSPTPALLHACAESRALGLRHYELAFAWQTPRMLASSGRRSAAAPRTQQQARVWFNYALDALMLLGDLEPFDSYGFNTPMVYFLRREDTRRVRHVACAFEELGYGELEADQIFACLFHVVDRFPGAGRLLITSTDADLARFRAVLSAEADNNIMQKIWRGWVSGTSVVTSSLADKQILMVREDELERFIREDC</sequence>
<dbReference type="PANTHER" id="PTHR35910">
    <property type="entry name" value="2EXR DOMAIN-CONTAINING PROTEIN"/>
    <property type="match status" value="1"/>
</dbReference>
<name>A0A507AYL4_9PEZI</name>
<comment type="caution">
    <text evidence="3">The sequence shown here is derived from an EMBL/GenBank/DDBJ whole genome shotgun (WGS) entry which is preliminary data.</text>
</comment>
<evidence type="ECO:0000256" key="1">
    <source>
        <dbReference type="SAM" id="MobiDB-lite"/>
    </source>
</evidence>
<dbReference type="AlphaFoldDB" id="A0A507AYL4"/>
<feature type="region of interest" description="Disordered" evidence="1">
    <location>
        <begin position="324"/>
        <end position="357"/>
    </location>
</feature>
<feature type="domain" description="2EXR" evidence="2">
    <location>
        <begin position="432"/>
        <end position="542"/>
    </location>
</feature>
<dbReference type="InterPro" id="IPR045518">
    <property type="entry name" value="2EXR"/>
</dbReference>
<organism evidence="3 4">
    <name type="scientific">Thyridium curvatum</name>
    <dbReference type="NCBI Taxonomy" id="1093900"/>
    <lineage>
        <taxon>Eukaryota</taxon>
        <taxon>Fungi</taxon>
        <taxon>Dikarya</taxon>
        <taxon>Ascomycota</taxon>
        <taxon>Pezizomycotina</taxon>
        <taxon>Sordariomycetes</taxon>
        <taxon>Sordariomycetidae</taxon>
        <taxon>Thyridiales</taxon>
        <taxon>Thyridiaceae</taxon>
        <taxon>Thyridium</taxon>
    </lineage>
</organism>
<dbReference type="Proteomes" id="UP000319257">
    <property type="component" value="Unassembled WGS sequence"/>
</dbReference>
<dbReference type="STRING" id="1093900.A0A507AYL4"/>